<feature type="transmembrane region" description="Helical" evidence="1">
    <location>
        <begin position="127"/>
        <end position="147"/>
    </location>
</feature>
<feature type="transmembrane region" description="Helical" evidence="1">
    <location>
        <begin position="291"/>
        <end position="307"/>
    </location>
</feature>
<keyword evidence="3" id="KW-1185">Reference proteome</keyword>
<keyword evidence="1" id="KW-1133">Transmembrane helix</keyword>
<dbReference type="InterPro" id="IPR037185">
    <property type="entry name" value="EmrE-like"/>
</dbReference>
<keyword evidence="1" id="KW-0812">Transmembrane</keyword>
<accession>I3XWK2</accession>
<evidence type="ECO:0000256" key="1">
    <source>
        <dbReference type="SAM" id="Phobius"/>
    </source>
</evidence>
<evidence type="ECO:0000313" key="2">
    <source>
        <dbReference type="EMBL" id="AFL68326.1"/>
    </source>
</evidence>
<protein>
    <recommendedName>
        <fullName evidence="4">Multidrug resistance efflux transporter family protein</fullName>
    </recommendedName>
</protein>
<feature type="transmembrane region" description="Helical" evidence="1">
    <location>
        <begin position="95"/>
        <end position="120"/>
    </location>
</feature>
<dbReference type="STRING" id="760154.Sulba_1027"/>
<dbReference type="SUPFAM" id="SSF103481">
    <property type="entry name" value="Multidrug resistance efflux transporter EmrE"/>
    <property type="match status" value="1"/>
</dbReference>
<dbReference type="EMBL" id="CP003333">
    <property type="protein sequence ID" value="AFL68326.1"/>
    <property type="molecule type" value="Genomic_DNA"/>
</dbReference>
<feature type="transmembrane region" description="Helical" evidence="1">
    <location>
        <begin position="229"/>
        <end position="249"/>
    </location>
</feature>
<proteinExistence type="predicted"/>
<dbReference type="Pfam" id="PF13536">
    <property type="entry name" value="EmrE"/>
    <property type="match status" value="1"/>
</dbReference>
<feature type="transmembrane region" description="Helical" evidence="1">
    <location>
        <begin position="71"/>
        <end position="89"/>
    </location>
</feature>
<feature type="transmembrane region" description="Helical" evidence="1">
    <location>
        <begin position="153"/>
        <end position="175"/>
    </location>
</feature>
<reference evidence="2 3" key="1">
    <citation type="submission" date="2012-06" db="EMBL/GenBank/DDBJ databases">
        <title>Complete sequence of Sulfurospirillum barnesii SES-3.</title>
        <authorList>
            <consortium name="US DOE Joint Genome Institute"/>
            <person name="Lucas S."/>
            <person name="Han J."/>
            <person name="Lapidus A."/>
            <person name="Cheng J.-F."/>
            <person name="Goodwin L."/>
            <person name="Pitluck S."/>
            <person name="Peters L."/>
            <person name="Ovchinnikova G."/>
            <person name="Lu M."/>
            <person name="Detter J.C."/>
            <person name="Han C."/>
            <person name="Tapia R."/>
            <person name="Land M."/>
            <person name="Hauser L."/>
            <person name="Kyrpides N."/>
            <person name="Ivanova N."/>
            <person name="Pagani I."/>
            <person name="Stolz J."/>
            <person name="Arkin A."/>
            <person name="Dehal P."/>
            <person name="Oremland R."/>
            <person name="Saltikov C."/>
            <person name="Basu P."/>
            <person name="Hollibaugh J."/>
            <person name="Newman D."/>
            <person name="Stolyar S."/>
            <person name="Hazen T."/>
            <person name="Woyke T."/>
        </authorList>
    </citation>
    <scope>NUCLEOTIDE SEQUENCE [LARGE SCALE GENOMIC DNA]</scope>
    <source>
        <strain evidence="3">ATCC 700032 / DSM 10660 / SES-3</strain>
    </source>
</reference>
<gene>
    <name evidence="2" type="ordered locus">Sulba_1027</name>
</gene>
<name>I3XWK2_SULBS</name>
<dbReference type="InterPro" id="IPR032713">
    <property type="entry name" value="EmrE"/>
</dbReference>
<keyword evidence="1" id="KW-0472">Membrane</keyword>
<dbReference type="eggNOG" id="COG0697">
    <property type="taxonomic scope" value="Bacteria"/>
</dbReference>
<dbReference type="AlphaFoldDB" id="I3XWK2"/>
<feature type="transmembrane region" description="Helical" evidence="1">
    <location>
        <begin position="196"/>
        <end position="217"/>
    </location>
</feature>
<dbReference type="Proteomes" id="UP000006176">
    <property type="component" value="Chromosome"/>
</dbReference>
<dbReference type="HOGENOM" id="CLU_054358_0_0_7"/>
<organism evidence="2 3">
    <name type="scientific">Sulfurospirillum barnesii (strain ATCC 700032 / DSM 10660 / SES-3)</name>
    <dbReference type="NCBI Taxonomy" id="760154"/>
    <lineage>
        <taxon>Bacteria</taxon>
        <taxon>Pseudomonadati</taxon>
        <taxon>Campylobacterota</taxon>
        <taxon>Epsilonproteobacteria</taxon>
        <taxon>Campylobacterales</taxon>
        <taxon>Sulfurospirillaceae</taxon>
        <taxon>Sulfurospirillum</taxon>
    </lineage>
</organism>
<feature type="transmembrane region" description="Helical" evidence="1">
    <location>
        <begin position="270"/>
        <end position="285"/>
    </location>
</feature>
<dbReference type="OrthoDB" id="3457556at2"/>
<evidence type="ECO:0000313" key="3">
    <source>
        <dbReference type="Proteomes" id="UP000006176"/>
    </source>
</evidence>
<dbReference type="RefSeq" id="WP_014769205.1">
    <property type="nucleotide sequence ID" value="NC_018002.1"/>
</dbReference>
<sequence>MVALIAMGLLSALFFSSTFVLNRLMSLEGGHWVWSASLRYVFMILFLMLVIRFFQGKKPLEELFQLFAKHWLFWMVAGSIGFGCFYALLCFSADYAPAWVIAATWQLTIIASLFVLMLFGRVFPKRIWVFSTIIVIGVGLINTSHITEFHFLVFAKGAFPVLIAAFCYPFGNQLVWESKHGHKHFPKIDSPLLDNAFNKVFLLSLGSLPFWLLLVAFTHPPAPTLGQVVNTAFVALLSGLVATTLFLLARHCAHTSSELAAVDATQSSEVVFALLAEMLFLGALFPNMQAWIGMALVFMGLGLFIYFQERR</sequence>
<dbReference type="PATRIC" id="fig|760154.4.peg.1028"/>
<feature type="transmembrane region" description="Helical" evidence="1">
    <location>
        <begin position="32"/>
        <end position="51"/>
    </location>
</feature>
<evidence type="ECO:0008006" key="4">
    <source>
        <dbReference type="Google" id="ProtNLM"/>
    </source>
</evidence>
<dbReference type="KEGG" id="sba:Sulba_1027"/>